<dbReference type="InterPro" id="IPR008431">
    <property type="entry name" value="CNPase"/>
</dbReference>
<name>A0A0N8JW05_SCLFO</name>
<dbReference type="InterPro" id="IPR047325">
    <property type="entry name" value="CNPase_cat"/>
</dbReference>
<keyword evidence="8" id="KW-0488">Methylation</keyword>
<comment type="subunit">
    <text evidence="5">Exists as monomers and homodimers.</text>
</comment>
<feature type="compositionally biased region" description="Basic and acidic residues" evidence="16">
    <location>
        <begin position="212"/>
        <end position="229"/>
    </location>
</feature>
<feature type="compositionally biased region" description="Acidic residues" evidence="16">
    <location>
        <begin position="39"/>
        <end position="54"/>
    </location>
</feature>
<evidence type="ECO:0000256" key="10">
    <source>
        <dbReference type="ARBA" id="ARBA00022801"/>
    </source>
</evidence>
<keyword evidence="13" id="KW-0449">Lipoprotein</keyword>
<evidence type="ECO:0000256" key="7">
    <source>
        <dbReference type="ARBA" id="ARBA00014478"/>
    </source>
</evidence>
<organism evidence="18 19">
    <name type="scientific">Scleropages formosus</name>
    <name type="common">Asian bonytongue</name>
    <name type="synonym">Osteoglossum formosum</name>
    <dbReference type="NCBI Taxonomy" id="113540"/>
    <lineage>
        <taxon>Eukaryota</taxon>
        <taxon>Metazoa</taxon>
        <taxon>Chordata</taxon>
        <taxon>Craniata</taxon>
        <taxon>Vertebrata</taxon>
        <taxon>Euteleostomi</taxon>
        <taxon>Actinopterygii</taxon>
        <taxon>Neopterygii</taxon>
        <taxon>Teleostei</taxon>
        <taxon>Osteoglossocephala</taxon>
        <taxon>Osteoglossomorpha</taxon>
        <taxon>Osteoglossiformes</taxon>
        <taxon>Osteoglossidae</taxon>
        <taxon>Scleropages</taxon>
    </lineage>
</organism>
<dbReference type="GO" id="GO:0003723">
    <property type="term" value="F:RNA binding"/>
    <property type="evidence" value="ECO:0007669"/>
    <property type="project" value="UniProtKB-KW"/>
</dbReference>
<evidence type="ECO:0000256" key="6">
    <source>
        <dbReference type="ARBA" id="ARBA00012317"/>
    </source>
</evidence>
<dbReference type="InterPro" id="IPR027417">
    <property type="entry name" value="P-loop_NTPase"/>
</dbReference>
<feature type="domain" description="Cyclic nucleotide phosphodiesterase catalytic" evidence="17">
    <location>
        <begin position="445"/>
        <end position="665"/>
    </location>
</feature>
<feature type="compositionally biased region" description="Acidic residues" evidence="16">
    <location>
        <begin position="101"/>
        <end position="120"/>
    </location>
</feature>
<comment type="subcellular location">
    <subcellularLocation>
        <location evidence="2">Melanosome</location>
    </subcellularLocation>
    <subcellularLocation>
        <location evidence="3">Membrane</location>
        <topology evidence="3">Lipid-anchor</topology>
    </subcellularLocation>
</comment>
<keyword evidence="14" id="KW-0636">Prenylation</keyword>
<dbReference type="Pfam" id="PF05881">
    <property type="entry name" value="CNPase"/>
    <property type="match status" value="1"/>
</dbReference>
<feature type="region of interest" description="Disordered" evidence="16">
    <location>
        <begin position="1"/>
        <end position="285"/>
    </location>
</feature>
<dbReference type="Proteomes" id="UP000034805">
    <property type="component" value="Unassembled WGS sequence"/>
</dbReference>
<feature type="compositionally biased region" description="Acidic residues" evidence="16">
    <location>
        <begin position="76"/>
        <end position="87"/>
    </location>
</feature>
<reference evidence="18 19" key="1">
    <citation type="submission" date="2015-08" db="EMBL/GenBank/DDBJ databases">
        <title>The genome of the Asian arowana (Scleropages formosus).</title>
        <authorList>
            <person name="Tan M.H."/>
            <person name="Gan H.M."/>
            <person name="Croft L.J."/>
            <person name="Austin C.M."/>
        </authorList>
    </citation>
    <scope>NUCLEOTIDE SEQUENCE [LARGE SCALE GENOMIC DNA]</scope>
    <source>
        <strain evidence="18">Aro1</strain>
    </source>
</reference>
<evidence type="ECO:0000256" key="11">
    <source>
        <dbReference type="ARBA" id="ARBA00022884"/>
    </source>
</evidence>
<evidence type="ECO:0000256" key="1">
    <source>
        <dbReference type="ARBA" id="ARBA00000610"/>
    </source>
</evidence>
<comment type="caution">
    <text evidence="18">The sequence shown here is derived from an EMBL/GenBank/DDBJ whole genome shotgun (WGS) entry which is preliminary data.</text>
</comment>
<dbReference type="Gene3D" id="3.40.50.300">
    <property type="entry name" value="P-loop containing nucleotide triphosphate hydrolases"/>
    <property type="match status" value="1"/>
</dbReference>
<evidence type="ECO:0000256" key="13">
    <source>
        <dbReference type="ARBA" id="ARBA00023288"/>
    </source>
</evidence>
<evidence type="ECO:0000313" key="19">
    <source>
        <dbReference type="Proteomes" id="UP000034805"/>
    </source>
</evidence>
<comment type="similarity">
    <text evidence="4">Belongs to the 2H phosphoesterase superfamily. CNPase family.</text>
</comment>
<accession>A0A0N8JW05</accession>
<feature type="compositionally biased region" description="Basic and acidic residues" evidence="16">
    <location>
        <begin position="238"/>
        <end position="256"/>
    </location>
</feature>
<feature type="compositionally biased region" description="Basic and acidic residues" evidence="16">
    <location>
        <begin position="265"/>
        <end position="280"/>
    </location>
</feature>
<evidence type="ECO:0000256" key="2">
    <source>
        <dbReference type="ARBA" id="ARBA00004223"/>
    </source>
</evidence>
<keyword evidence="12" id="KW-0472">Membrane</keyword>
<keyword evidence="9" id="KW-0597">Phosphoprotein</keyword>
<dbReference type="SUPFAM" id="SSF55144">
    <property type="entry name" value="LigT-like"/>
    <property type="match status" value="1"/>
</dbReference>
<feature type="compositionally biased region" description="Acidic residues" evidence="16">
    <location>
        <begin position="19"/>
        <end position="31"/>
    </location>
</feature>
<gene>
    <name evidence="18" type="ORF">Z043_122470</name>
</gene>
<feature type="compositionally biased region" description="Acidic residues" evidence="16">
    <location>
        <begin position="150"/>
        <end position="165"/>
    </location>
</feature>
<dbReference type="GO" id="GO:0009214">
    <property type="term" value="P:cyclic nucleotide catabolic process"/>
    <property type="evidence" value="ECO:0007669"/>
    <property type="project" value="InterPro"/>
</dbReference>
<dbReference type="Pfam" id="PF13671">
    <property type="entry name" value="AAA_33"/>
    <property type="match status" value="1"/>
</dbReference>
<evidence type="ECO:0000256" key="12">
    <source>
        <dbReference type="ARBA" id="ARBA00023136"/>
    </source>
</evidence>
<evidence type="ECO:0000256" key="16">
    <source>
        <dbReference type="SAM" id="MobiDB-lite"/>
    </source>
</evidence>
<dbReference type="GO" id="GO:0004113">
    <property type="term" value="F:2',3'-cyclic-nucleotide 3'-phosphodiesterase activity"/>
    <property type="evidence" value="ECO:0007669"/>
    <property type="project" value="UniProtKB-EC"/>
</dbReference>
<proteinExistence type="inferred from homology"/>
<evidence type="ECO:0000256" key="8">
    <source>
        <dbReference type="ARBA" id="ARBA00022481"/>
    </source>
</evidence>
<evidence type="ECO:0000256" key="4">
    <source>
        <dbReference type="ARBA" id="ARBA00008662"/>
    </source>
</evidence>
<dbReference type="EMBL" id="JARO02011901">
    <property type="protein sequence ID" value="KPP59593.1"/>
    <property type="molecule type" value="Genomic_DNA"/>
</dbReference>
<dbReference type="GO" id="GO:0042470">
    <property type="term" value="C:melanosome"/>
    <property type="evidence" value="ECO:0007669"/>
    <property type="project" value="UniProtKB-SubCell"/>
</dbReference>
<sequence>MEPEQMEQVCSTLEKQELASEEEMPETEEQEDKVQVYMVEDEDEEDEEDGEEVEEAKGLTESDAEADDGEAKWQPEEEQILELEPEEQQNPKLEKHHNFEEVEEQSPTDENQDLNEEEEQYSSREKEEEEWQNRAEEKQTLEEEKKWQNFEEEGQTLEEEEEEEEWQHREEEGQILEAEELQNRGEERQTLEAEEECQNSGEEGQTLEEEELQNRGEEGQTSEDEKQIPEFEEQWNEIQEKVEKVEPKPGQNKETEATGEQEVGQDDKQEHISKEEEVEKQQTSACAIPSSRSFAFLEEETTKAILRVSRTLIVLKGLPGSGKSHLASTIKENYEELCSVVSADDYGIKPDKYGTSEEGHKALDEAVLTCLTSGMAVVVVDDTNHTPIRLARLAELAEQHQYCAIFLEPRTEWSEDIEQLVQKSQRGLNKDQMQALKTSLEETSLPLFFGWFVCHPFQENLRSIAVNFLKTLVSLEAFRKNITDFKGDAEKDIDLKEHFHDKGMLHCTTKFCEYGKADGAKEYAENQAVKESYGCVSQLTLSALFVTPRTLGATVTLTEEQLQLWPANAEEEGVSQGSSAHITLSYAEGVDPLQTGPDLLELVRLQQQGQEGETVQDSELGLLTYFGKGMWVLGLREPFLATACFSSFYGRREQEEKEGEEKKKKKCIIQ</sequence>
<comment type="function">
    <text evidence="15">Catalyzes the formation of 2'-nucleotide products from 2',3'-cyclic substrates. May participate in RNA metabolism in the myelinating cell, CNP is the third most abundant protein in central nervous system myelin.</text>
</comment>
<feature type="compositionally biased region" description="Basic and acidic residues" evidence="16">
    <location>
        <begin position="121"/>
        <end position="149"/>
    </location>
</feature>
<dbReference type="AlphaFoldDB" id="A0A0N8JW05"/>
<evidence type="ECO:0000256" key="14">
    <source>
        <dbReference type="ARBA" id="ARBA00023289"/>
    </source>
</evidence>
<evidence type="ECO:0000259" key="17">
    <source>
        <dbReference type="Pfam" id="PF05881"/>
    </source>
</evidence>
<comment type="catalytic activity">
    <reaction evidence="1">
        <text>a nucleoside 2',3'-cyclic phosphate + H2O = a nucleoside 2'-phosphate + H(+)</text>
        <dbReference type="Rhea" id="RHEA:14489"/>
        <dbReference type="ChEBI" id="CHEBI:15377"/>
        <dbReference type="ChEBI" id="CHEBI:15378"/>
        <dbReference type="ChEBI" id="CHEBI:66954"/>
        <dbReference type="ChEBI" id="CHEBI:78552"/>
        <dbReference type="EC" id="3.1.4.37"/>
    </reaction>
</comment>
<dbReference type="EC" id="3.1.4.37" evidence="6"/>
<dbReference type="InterPro" id="IPR009097">
    <property type="entry name" value="Cyclic_Pdiesterase"/>
</dbReference>
<dbReference type="STRING" id="113540.ENSSFOP00015015854"/>
<keyword evidence="10" id="KW-0378">Hydrolase</keyword>
<feature type="compositionally biased region" description="Basic and acidic residues" evidence="16">
    <location>
        <begin position="181"/>
        <end position="191"/>
    </location>
</feature>
<evidence type="ECO:0000256" key="15">
    <source>
        <dbReference type="ARBA" id="ARBA00045937"/>
    </source>
</evidence>
<dbReference type="PANTHER" id="PTHR10156:SF0">
    <property type="entry name" value="2',3'-CYCLIC-NUCLEOTIDE 3'-PHOSPHODIESTERASE"/>
    <property type="match status" value="1"/>
</dbReference>
<evidence type="ECO:0000313" key="18">
    <source>
        <dbReference type="EMBL" id="KPP59593.1"/>
    </source>
</evidence>
<evidence type="ECO:0000256" key="5">
    <source>
        <dbReference type="ARBA" id="ARBA00011781"/>
    </source>
</evidence>
<dbReference type="SUPFAM" id="SSF52540">
    <property type="entry name" value="P-loop containing nucleoside triphosphate hydrolases"/>
    <property type="match status" value="1"/>
</dbReference>
<dbReference type="PANTHER" id="PTHR10156">
    <property type="entry name" value="2',3'-CYCLIC-NUCLEOTIDE 3'-PHOSPHODIESTERASE"/>
    <property type="match status" value="1"/>
</dbReference>
<evidence type="ECO:0000256" key="9">
    <source>
        <dbReference type="ARBA" id="ARBA00022553"/>
    </source>
</evidence>
<keyword evidence="11" id="KW-0694">RNA-binding</keyword>
<dbReference type="Gene3D" id="3.90.1740.10">
    <property type="entry name" value="2',3'-cyclic nucleotide 3'-phosphodiesterase superfamily"/>
    <property type="match status" value="1"/>
</dbReference>
<evidence type="ECO:0000256" key="3">
    <source>
        <dbReference type="ARBA" id="ARBA00004635"/>
    </source>
</evidence>
<protein>
    <recommendedName>
        <fullName evidence="7">2',3'-cyclic-nucleotide 3'-phosphodiesterase</fullName>
        <ecNumber evidence="6">3.1.4.37</ecNumber>
    </recommendedName>
</protein>
<dbReference type="GO" id="GO:0016020">
    <property type="term" value="C:membrane"/>
    <property type="evidence" value="ECO:0007669"/>
    <property type="project" value="UniProtKB-SubCell"/>
</dbReference>